<name>A0A5B7DIC9_PORTR</name>
<organism evidence="1 2">
    <name type="scientific">Portunus trituberculatus</name>
    <name type="common">Swimming crab</name>
    <name type="synonym">Neptunus trituberculatus</name>
    <dbReference type="NCBI Taxonomy" id="210409"/>
    <lineage>
        <taxon>Eukaryota</taxon>
        <taxon>Metazoa</taxon>
        <taxon>Ecdysozoa</taxon>
        <taxon>Arthropoda</taxon>
        <taxon>Crustacea</taxon>
        <taxon>Multicrustacea</taxon>
        <taxon>Malacostraca</taxon>
        <taxon>Eumalacostraca</taxon>
        <taxon>Eucarida</taxon>
        <taxon>Decapoda</taxon>
        <taxon>Pleocyemata</taxon>
        <taxon>Brachyura</taxon>
        <taxon>Eubrachyura</taxon>
        <taxon>Portunoidea</taxon>
        <taxon>Portunidae</taxon>
        <taxon>Portuninae</taxon>
        <taxon>Portunus</taxon>
    </lineage>
</organism>
<dbReference type="EMBL" id="VSRR010000961">
    <property type="protein sequence ID" value="MPC21291.1"/>
    <property type="molecule type" value="Genomic_DNA"/>
</dbReference>
<dbReference type="Proteomes" id="UP000324222">
    <property type="component" value="Unassembled WGS sequence"/>
</dbReference>
<evidence type="ECO:0000313" key="2">
    <source>
        <dbReference type="Proteomes" id="UP000324222"/>
    </source>
</evidence>
<protein>
    <submittedName>
        <fullName evidence="1">Uncharacterized protein</fullName>
    </submittedName>
</protein>
<keyword evidence="2" id="KW-1185">Reference proteome</keyword>
<proteinExistence type="predicted"/>
<evidence type="ECO:0000313" key="1">
    <source>
        <dbReference type="EMBL" id="MPC21291.1"/>
    </source>
</evidence>
<sequence length="102" mass="11063">MKSLTENVCSCVSLIVSWSAWRREISCPPEAQGCQTNHESTLATRLPFSTAVVANQEFSFIVLSPHPPFPPTLPYFPPSPPPDSSPPCLVPAIGRSGLMLQI</sequence>
<reference evidence="1 2" key="1">
    <citation type="submission" date="2019-05" db="EMBL/GenBank/DDBJ databases">
        <title>Another draft genome of Portunus trituberculatus and its Hox gene families provides insights of decapod evolution.</title>
        <authorList>
            <person name="Jeong J.-H."/>
            <person name="Song I."/>
            <person name="Kim S."/>
            <person name="Choi T."/>
            <person name="Kim D."/>
            <person name="Ryu S."/>
            <person name="Kim W."/>
        </authorList>
    </citation>
    <scope>NUCLEOTIDE SEQUENCE [LARGE SCALE GENOMIC DNA]</scope>
    <source>
        <tissue evidence="1">Muscle</tissue>
    </source>
</reference>
<gene>
    <name evidence="1" type="ORF">E2C01_014273</name>
</gene>
<dbReference type="AlphaFoldDB" id="A0A5B7DIC9"/>
<comment type="caution">
    <text evidence="1">The sequence shown here is derived from an EMBL/GenBank/DDBJ whole genome shotgun (WGS) entry which is preliminary data.</text>
</comment>
<accession>A0A5B7DIC9</accession>